<feature type="region of interest" description="Disordered" evidence="5">
    <location>
        <begin position="277"/>
        <end position="336"/>
    </location>
</feature>
<feature type="compositionally biased region" description="Basic and acidic residues" evidence="5">
    <location>
        <begin position="602"/>
        <end position="624"/>
    </location>
</feature>
<dbReference type="Gene3D" id="1.25.40.10">
    <property type="entry name" value="Tetratricopeptide repeat domain"/>
    <property type="match status" value="1"/>
</dbReference>
<dbReference type="GO" id="GO:0043186">
    <property type="term" value="C:P granule"/>
    <property type="evidence" value="ECO:0007669"/>
    <property type="project" value="TreeGrafter"/>
</dbReference>
<dbReference type="InterPro" id="IPR011990">
    <property type="entry name" value="TPR-like_helical_dom_sf"/>
</dbReference>
<dbReference type="SUPFAM" id="SSF48452">
    <property type="entry name" value="TPR-like"/>
    <property type="match status" value="1"/>
</dbReference>
<dbReference type="PROSITE" id="PS50103">
    <property type="entry name" value="ZF_C3H1"/>
    <property type="match status" value="1"/>
</dbReference>
<keyword evidence="2 4" id="KW-0863">Zinc-finger</keyword>
<evidence type="ECO:0000256" key="3">
    <source>
        <dbReference type="ARBA" id="ARBA00022833"/>
    </source>
</evidence>
<feature type="region of interest" description="Disordered" evidence="5">
    <location>
        <begin position="404"/>
        <end position="446"/>
    </location>
</feature>
<dbReference type="GO" id="GO:0008270">
    <property type="term" value="F:zinc ion binding"/>
    <property type="evidence" value="ECO:0007669"/>
    <property type="project" value="UniProtKB-KW"/>
</dbReference>
<evidence type="ECO:0000256" key="4">
    <source>
        <dbReference type="PROSITE-ProRule" id="PRU00723"/>
    </source>
</evidence>
<dbReference type="SUPFAM" id="SSF52540">
    <property type="entry name" value="P-loop containing nucleoside triphosphate hydrolases"/>
    <property type="match status" value="1"/>
</dbReference>
<dbReference type="EMBL" id="MU826367">
    <property type="protein sequence ID" value="KAJ7378398.1"/>
    <property type="molecule type" value="Genomic_DNA"/>
</dbReference>
<dbReference type="InterPro" id="IPR045055">
    <property type="entry name" value="DNA2/NAM7-like"/>
</dbReference>
<organism evidence="7 8">
    <name type="scientific">Desmophyllum pertusum</name>
    <dbReference type="NCBI Taxonomy" id="174260"/>
    <lineage>
        <taxon>Eukaryota</taxon>
        <taxon>Metazoa</taxon>
        <taxon>Cnidaria</taxon>
        <taxon>Anthozoa</taxon>
        <taxon>Hexacorallia</taxon>
        <taxon>Scleractinia</taxon>
        <taxon>Caryophylliina</taxon>
        <taxon>Caryophylliidae</taxon>
        <taxon>Desmophyllum</taxon>
    </lineage>
</organism>
<evidence type="ECO:0000256" key="2">
    <source>
        <dbReference type="ARBA" id="ARBA00022771"/>
    </source>
</evidence>
<dbReference type="InterPro" id="IPR027417">
    <property type="entry name" value="P-loop_NTPase"/>
</dbReference>
<evidence type="ECO:0000313" key="8">
    <source>
        <dbReference type="Proteomes" id="UP001163046"/>
    </source>
</evidence>
<dbReference type="GO" id="GO:0004386">
    <property type="term" value="F:helicase activity"/>
    <property type="evidence" value="ECO:0007669"/>
    <property type="project" value="InterPro"/>
</dbReference>
<evidence type="ECO:0000256" key="5">
    <source>
        <dbReference type="SAM" id="MobiDB-lite"/>
    </source>
</evidence>
<feature type="region of interest" description="Disordered" evidence="5">
    <location>
        <begin position="602"/>
        <end position="631"/>
    </location>
</feature>
<gene>
    <name evidence="7" type="ORF">OS493_023654</name>
</gene>
<evidence type="ECO:0000259" key="6">
    <source>
        <dbReference type="PROSITE" id="PS50103"/>
    </source>
</evidence>
<dbReference type="GO" id="GO:0005829">
    <property type="term" value="C:cytosol"/>
    <property type="evidence" value="ECO:0007669"/>
    <property type="project" value="TreeGrafter"/>
</dbReference>
<proteinExistence type="predicted"/>
<dbReference type="PANTHER" id="PTHR10887:SF365">
    <property type="entry name" value="HELICASE WITH ZINC FINGER DOMAIN-RELATED"/>
    <property type="match status" value="1"/>
</dbReference>
<dbReference type="PANTHER" id="PTHR10887">
    <property type="entry name" value="DNA2/NAM7 HELICASE FAMILY"/>
    <property type="match status" value="1"/>
</dbReference>
<accession>A0A9W9ZCZ6</accession>
<dbReference type="InterPro" id="IPR036855">
    <property type="entry name" value="Znf_CCCH_sf"/>
</dbReference>
<dbReference type="Pfam" id="PF13086">
    <property type="entry name" value="AAA_11"/>
    <property type="match status" value="2"/>
</dbReference>
<evidence type="ECO:0000313" key="7">
    <source>
        <dbReference type="EMBL" id="KAJ7378398.1"/>
    </source>
</evidence>
<keyword evidence="3 4" id="KW-0862">Zinc</keyword>
<sequence>MRNEALLASALVSPNLVETNAEQFMRNKDYRTAAALYTATLQGLSVPACAQSVASILCKRADCLLRLNYVQHVLRDCDVSKNIIGGVNEHMAFLWLRALELQGEVQEAFTHAVIYKVLDPQMTRDKDAVRRLRAKVKSLCGQGKHQIYRTIDILMKQGEKLFKDEETELALSIFTEVVNLLPQGGGNPKVHEYRAQCYFIRGDLTQANHDCNRALNLSDRSSITAFDTKIKIHRRLGELKDLKEALELLDEWRKILPENMDHDPLIELEKQIREQMAEVQSLSDASFDHETDEAGEIQTKQKSKRPQTRASKQSSGAKPKTKKELEREERQREKERQEIAQKLLVTERQREEKNNNRMETEAAFQIEEEQYATNEESSILDDDSDTYSVCSNSTCPGDLDLTTSTMYPATMPSFGQPSSSPSCASESKREPKRPPPKVQLPPLVPTSLQTSKPVACVKPFGESAKKSAWRYMDRQSCGIRDRPPVVFGTYRLCKYYRFKQPCFQGERCSYAHSEAELKAWEEDRKKGAIQPTAKDEKASGSSSLSLNEWRQAFRGTCRVPLRRIPPKGVENREDVQIRERMYFCARVEELTAWNEHLKRMEKEVGKKSEEEKKKEQNKDGDSAVKSKVSSLIKDRRPVPTYKSNDLVPSLPGVTVTCEPEDPNISLQVPLDSEGEKTYSWTLRLFYESSITGHLQDVVLLWQHPKCYTLSSFRFKCTVGDPINPIMEVGDSKELIDELHYPVTSCLHALQGSCEVEIVVAFSTLVFGSFRQFVVFDFGKETHLAFEMSIEIGSQEFLQEFSEERTKLALLGPLWDDGSRKIIPFGRAAPSVFNDDYLTVKYKLPRSEDIVPSPLLEGSQGLSKENYIDVMHQLLFVEEFYIRKQVASFNVQGVHLHAAKLVVKKDDFLCAQEGWLYGSFHVSRPITPDNADGQLLLRNLLRSMGSVLIAKTQSPDSVVYEALVDSVEDSRVILKLSVQCCEDLALTDNSDATVDVQFRINRLPLCEMHDNIDRLGPEHIRILFPAFSSVGLEEKVNIIPWILDQKLNEDQKEIITKIAVPSINAPPLVVFGPFGTGKTFTLNQAVRRIALDCNNRVLICTHSNSAADIHVELLDEYLKEQHGIMACTPLRIYTPLRKLSTVSDQVKEYCLITDRGKATEAFRLPTRDDVLRHRVVVSTLGMSRALFDMELHRGFFSHILIDEAAQALETEALTPITLAGNNTKVVFTGDHMQVLGNVGVLFV</sequence>
<comment type="caution">
    <text evidence="7">The sequence shown here is derived from an EMBL/GenBank/DDBJ whole genome shotgun (WGS) entry which is preliminary data.</text>
</comment>
<keyword evidence="1 4" id="KW-0479">Metal-binding</keyword>
<dbReference type="InterPro" id="IPR000571">
    <property type="entry name" value="Znf_CCCH"/>
</dbReference>
<name>A0A9W9ZCZ6_9CNID</name>
<reference evidence="7" key="1">
    <citation type="submission" date="2023-01" db="EMBL/GenBank/DDBJ databases">
        <title>Genome assembly of the deep-sea coral Lophelia pertusa.</title>
        <authorList>
            <person name="Herrera S."/>
            <person name="Cordes E."/>
        </authorList>
    </citation>
    <scope>NUCLEOTIDE SEQUENCE</scope>
    <source>
        <strain evidence="7">USNM1676648</strain>
        <tissue evidence="7">Polyp</tissue>
    </source>
</reference>
<evidence type="ECO:0000256" key="1">
    <source>
        <dbReference type="ARBA" id="ARBA00022723"/>
    </source>
</evidence>
<dbReference type="Proteomes" id="UP001163046">
    <property type="component" value="Unassembled WGS sequence"/>
</dbReference>
<feature type="compositionally biased region" description="Basic and acidic residues" evidence="5">
    <location>
        <begin position="322"/>
        <end position="336"/>
    </location>
</feature>
<dbReference type="InterPro" id="IPR041677">
    <property type="entry name" value="DNA2/NAM7_AAA_11"/>
</dbReference>
<dbReference type="OrthoDB" id="5988104at2759"/>
<keyword evidence="8" id="KW-1185">Reference proteome</keyword>
<feature type="zinc finger region" description="C3H1-type" evidence="4">
    <location>
        <begin position="492"/>
        <end position="515"/>
    </location>
</feature>
<feature type="compositionally biased region" description="Low complexity" evidence="5">
    <location>
        <begin position="412"/>
        <end position="425"/>
    </location>
</feature>
<feature type="domain" description="C3H1-type" evidence="6">
    <location>
        <begin position="492"/>
        <end position="515"/>
    </location>
</feature>
<dbReference type="SUPFAM" id="SSF90229">
    <property type="entry name" value="CCCH zinc finger"/>
    <property type="match status" value="1"/>
</dbReference>
<protein>
    <recommendedName>
        <fullName evidence="6">C3H1-type domain-containing protein</fullName>
    </recommendedName>
</protein>
<dbReference type="GO" id="GO:0035194">
    <property type="term" value="P:regulatory ncRNA-mediated post-transcriptional gene silencing"/>
    <property type="evidence" value="ECO:0007669"/>
    <property type="project" value="TreeGrafter"/>
</dbReference>
<dbReference type="AlphaFoldDB" id="A0A9W9ZCZ6"/>
<dbReference type="Gene3D" id="3.40.50.300">
    <property type="entry name" value="P-loop containing nucleotide triphosphate hydrolases"/>
    <property type="match status" value="1"/>
</dbReference>